<gene>
    <name evidence="18" type="ORF">FIBRA_07723</name>
</gene>
<dbReference type="EC" id="3.4.14.10" evidence="4"/>
<feature type="binding site" evidence="15">
    <location>
        <position position="528"/>
    </location>
    <ligand>
        <name>Ca(2+)</name>
        <dbReference type="ChEBI" id="CHEBI:29108"/>
    </ligand>
</feature>
<keyword evidence="10 15" id="KW-0720">Serine protease</keyword>
<dbReference type="GO" id="GO:0004252">
    <property type="term" value="F:serine-type endopeptidase activity"/>
    <property type="evidence" value="ECO:0007669"/>
    <property type="project" value="UniProtKB-UniRule"/>
</dbReference>
<dbReference type="Pfam" id="PF00082">
    <property type="entry name" value="Peptidase_S8"/>
    <property type="match status" value="1"/>
</dbReference>
<keyword evidence="6 15" id="KW-0645">Protease</keyword>
<evidence type="ECO:0000256" key="4">
    <source>
        <dbReference type="ARBA" id="ARBA00012462"/>
    </source>
</evidence>
<comment type="subcellular location">
    <subcellularLocation>
        <location evidence="3">Secreted</location>
        <location evidence="3">Extracellular space</location>
    </subcellularLocation>
</comment>
<dbReference type="STRING" id="599839.J4GVH9"/>
<dbReference type="AlphaFoldDB" id="J4GVH9"/>
<dbReference type="GeneID" id="24100411"/>
<dbReference type="PANTHER" id="PTHR14218:SF15">
    <property type="entry name" value="TRIPEPTIDYL-PEPTIDASE 1"/>
    <property type="match status" value="1"/>
</dbReference>
<keyword evidence="19" id="KW-1185">Reference proteome</keyword>
<protein>
    <recommendedName>
        <fullName evidence="4">tripeptidyl-peptidase II</fullName>
        <ecNumber evidence="4">3.4.14.10</ecNumber>
    </recommendedName>
</protein>
<feature type="active site" description="Charge relay system" evidence="15">
    <location>
        <position position="289"/>
    </location>
</feature>
<dbReference type="FunFam" id="3.40.50.200:FF:000015">
    <property type="entry name" value="Tripeptidyl peptidase A"/>
    <property type="match status" value="1"/>
</dbReference>
<keyword evidence="8 16" id="KW-0732">Signal</keyword>
<feature type="binding site" evidence="15">
    <location>
        <position position="549"/>
    </location>
    <ligand>
        <name>Ca(2+)</name>
        <dbReference type="ChEBI" id="CHEBI:29108"/>
    </ligand>
</feature>
<reference evidence="18 19" key="1">
    <citation type="journal article" date="2012" name="Appl. Environ. Microbiol.">
        <title>Short-read sequencing for genomic analysis of the brown rot fungus Fibroporia radiculosa.</title>
        <authorList>
            <person name="Tang J.D."/>
            <person name="Perkins A.D."/>
            <person name="Sonstegard T.S."/>
            <person name="Schroeder S.G."/>
            <person name="Burgess S.C."/>
            <person name="Diehl S.V."/>
        </authorList>
    </citation>
    <scope>NUCLEOTIDE SEQUENCE [LARGE SCALE GENOMIC DNA]</scope>
    <source>
        <strain evidence="18 19">TFFH 294</strain>
    </source>
</reference>
<dbReference type="InParanoid" id="J4GVH9"/>
<dbReference type="OrthoDB" id="409122at2759"/>
<evidence type="ECO:0000256" key="3">
    <source>
        <dbReference type="ARBA" id="ARBA00004239"/>
    </source>
</evidence>
<dbReference type="HOGENOM" id="CLU_013783_3_1_1"/>
<evidence type="ECO:0000256" key="1">
    <source>
        <dbReference type="ARBA" id="ARBA00001910"/>
    </source>
</evidence>
<dbReference type="InterPro" id="IPR015366">
    <property type="entry name" value="S53_propep"/>
</dbReference>
<evidence type="ECO:0000256" key="9">
    <source>
        <dbReference type="ARBA" id="ARBA00022801"/>
    </source>
</evidence>
<evidence type="ECO:0000256" key="2">
    <source>
        <dbReference type="ARBA" id="ARBA00002451"/>
    </source>
</evidence>
<evidence type="ECO:0000256" key="15">
    <source>
        <dbReference type="PROSITE-ProRule" id="PRU01032"/>
    </source>
</evidence>
<dbReference type="PANTHER" id="PTHR14218">
    <property type="entry name" value="PROTEASE S8 TRIPEPTIDYL PEPTIDASE I CLN2"/>
    <property type="match status" value="1"/>
</dbReference>
<comment type="function">
    <text evidence="2">Secreted tripeptidyl-peptidase which degrades proteins at acidic pHs and is involved in virulence.</text>
</comment>
<dbReference type="SUPFAM" id="SSF54897">
    <property type="entry name" value="Protease propeptides/inhibitors"/>
    <property type="match status" value="1"/>
</dbReference>
<dbReference type="InterPro" id="IPR036852">
    <property type="entry name" value="Peptidase_S8/S53_dom_sf"/>
</dbReference>
<evidence type="ECO:0000256" key="13">
    <source>
        <dbReference type="ARBA" id="ARBA00023145"/>
    </source>
</evidence>
<keyword evidence="11 15" id="KW-0106">Calcium</keyword>
<keyword evidence="12" id="KW-0843">Virulence</keyword>
<dbReference type="GO" id="GO:0006508">
    <property type="term" value="P:proteolysis"/>
    <property type="evidence" value="ECO:0007669"/>
    <property type="project" value="UniProtKB-KW"/>
</dbReference>
<evidence type="ECO:0000256" key="5">
    <source>
        <dbReference type="ARBA" id="ARBA00022525"/>
    </source>
</evidence>
<feature type="chain" id="PRO_5003778244" description="tripeptidyl-peptidase II" evidence="16">
    <location>
        <begin position="18"/>
        <end position="568"/>
    </location>
</feature>
<keyword evidence="5" id="KW-0964">Secreted</keyword>
<evidence type="ECO:0000313" key="19">
    <source>
        <dbReference type="Proteomes" id="UP000006352"/>
    </source>
</evidence>
<dbReference type="PROSITE" id="PS51695">
    <property type="entry name" value="SEDOLISIN"/>
    <property type="match status" value="1"/>
</dbReference>
<feature type="binding site" evidence="15">
    <location>
        <position position="529"/>
    </location>
    <ligand>
        <name>Ca(2+)</name>
        <dbReference type="ChEBI" id="CHEBI:29108"/>
    </ligand>
</feature>
<dbReference type="Gene3D" id="3.40.50.200">
    <property type="entry name" value="Peptidase S8/S53 domain"/>
    <property type="match status" value="1"/>
</dbReference>
<evidence type="ECO:0000313" key="18">
    <source>
        <dbReference type="EMBL" id="CCM05500.1"/>
    </source>
</evidence>
<feature type="domain" description="Peptidase S53" evidence="17">
    <location>
        <begin position="209"/>
        <end position="568"/>
    </location>
</feature>
<evidence type="ECO:0000256" key="7">
    <source>
        <dbReference type="ARBA" id="ARBA00022723"/>
    </source>
</evidence>
<sequence length="568" mass="60021">MLYRLVLLSLAAQFVLGKPVERSLEVHESRATVPPGFTLIGPASAQTVLNLRLALTSSDTDGLIETLYDVSTPSSANYGQHLSKEETEQFLAPTQESLTAVNDWLAENDINATTINSAGNWLAISVPVSQANDMFDADFSVFTYGSSGQQSIRTLSYSIPSNLKGHLDLVHPTVTFTAPVPKLPVQIKKYNMTIGPSALAEPSACENGYVDPACLQALYGIPTTPATESSNYLVVTGYIEQYPSPSDLEARNSFLLFLGNFRTDISRSTTYTVVEFDGGEYDPSDPGDEADLDTQYTVGLATNVPVTFFSVGEDTTDGVFGWLDTANYFLDETNPPSVITTSYGSNEDELSVSVANNLCNAYAALGARGVSVLFSSGDGGVSGSQSASCTDFVPTFPSGCPYLTSVGATQDFSPETAASFSSGGFSNYFSRPSFQSSAVEAYLEYLGDTNSGLYNASGRAYPDVSAQGVDFIIAYGGEFYTVDGTSCSSPTFASIISLVNDRLVAAGQSTLGWLNPFLYSTGLSALTDITSGDNPGCDTNGFAATTGWDPVTGLGTPIFANLLTAVGL</sequence>
<dbReference type="CDD" id="cd11377">
    <property type="entry name" value="Pro-peptidase_S53"/>
    <property type="match status" value="1"/>
</dbReference>
<accession>J4GVH9</accession>
<dbReference type="GO" id="GO:0005576">
    <property type="term" value="C:extracellular region"/>
    <property type="evidence" value="ECO:0007669"/>
    <property type="project" value="UniProtKB-SubCell"/>
</dbReference>
<comment type="cofactor">
    <cofactor evidence="15">
        <name>Ca(2+)</name>
        <dbReference type="ChEBI" id="CHEBI:29108"/>
    </cofactor>
    <text evidence="15">Binds 1 Ca(2+) ion per subunit.</text>
</comment>
<feature type="active site" description="Charge relay system" evidence="15">
    <location>
        <position position="486"/>
    </location>
</feature>
<dbReference type="InterPro" id="IPR050819">
    <property type="entry name" value="Tripeptidyl-peptidase_I"/>
</dbReference>
<evidence type="ECO:0000256" key="14">
    <source>
        <dbReference type="ARBA" id="ARBA00023180"/>
    </source>
</evidence>
<evidence type="ECO:0000256" key="8">
    <source>
        <dbReference type="ARBA" id="ARBA00022729"/>
    </source>
</evidence>
<dbReference type="SMART" id="SM00944">
    <property type="entry name" value="Pro-kuma_activ"/>
    <property type="match status" value="1"/>
</dbReference>
<organism evidence="18 19">
    <name type="scientific">Fibroporia radiculosa</name>
    <dbReference type="NCBI Taxonomy" id="599839"/>
    <lineage>
        <taxon>Eukaryota</taxon>
        <taxon>Fungi</taxon>
        <taxon>Dikarya</taxon>
        <taxon>Basidiomycota</taxon>
        <taxon>Agaricomycotina</taxon>
        <taxon>Agaricomycetes</taxon>
        <taxon>Polyporales</taxon>
        <taxon>Fibroporiaceae</taxon>
        <taxon>Fibroporia</taxon>
    </lineage>
</organism>
<evidence type="ECO:0000256" key="16">
    <source>
        <dbReference type="SAM" id="SignalP"/>
    </source>
</evidence>
<keyword evidence="7 15" id="KW-0479">Metal-binding</keyword>
<name>J4GVH9_9APHY</name>
<dbReference type="EMBL" id="HE797193">
    <property type="protein sequence ID" value="CCM05500.1"/>
    <property type="molecule type" value="Genomic_DNA"/>
</dbReference>
<proteinExistence type="predicted"/>
<evidence type="ECO:0000256" key="11">
    <source>
        <dbReference type="ARBA" id="ARBA00022837"/>
    </source>
</evidence>
<comment type="catalytic activity">
    <reaction evidence="1">
        <text>Release of an N-terminal tripeptide from a polypeptide.</text>
        <dbReference type="EC" id="3.4.14.10"/>
    </reaction>
</comment>
<keyword evidence="9 15" id="KW-0378">Hydrolase</keyword>
<feature type="active site" description="Charge relay system" evidence="15">
    <location>
        <position position="293"/>
    </location>
</feature>
<evidence type="ECO:0000256" key="6">
    <source>
        <dbReference type="ARBA" id="ARBA00022670"/>
    </source>
</evidence>
<dbReference type="CDD" id="cd04056">
    <property type="entry name" value="Peptidases_S53"/>
    <property type="match status" value="1"/>
</dbReference>
<dbReference type="InterPro" id="IPR030400">
    <property type="entry name" value="Sedolisin_dom"/>
</dbReference>
<evidence type="ECO:0000256" key="10">
    <source>
        <dbReference type="ARBA" id="ARBA00022825"/>
    </source>
</evidence>
<dbReference type="GO" id="GO:0046872">
    <property type="term" value="F:metal ion binding"/>
    <property type="evidence" value="ECO:0007669"/>
    <property type="project" value="UniProtKB-UniRule"/>
</dbReference>
<dbReference type="GO" id="GO:0008240">
    <property type="term" value="F:tripeptidyl-peptidase activity"/>
    <property type="evidence" value="ECO:0007669"/>
    <property type="project" value="UniProtKB-EC"/>
</dbReference>
<dbReference type="Proteomes" id="UP000006352">
    <property type="component" value="Unassembled WGS sequence"/>
</dbReference>
<dbReference type="RefSeq" id="XP_012184783.1">
    <property type="nucleotide sequence ID" value="XM_012329393.1"/>
</dbReference>
<feature type="binding site" evidence="15">
    <location>
        <position position="547"/>
    </location>
    <ligand>
        <name>Ca(2+)</name>
        <dbReference type="ChEBI" id="CHEBI:29108"/>
    </ligand>
</feature>
<dbReference type="SUPFAM" id="SSF52743">
    <property type="entry name" value="Subtilisin-like"/>
    <property type="match status" value="1"/>
</dbReference>
<dbReference type="InterPro" id="IPR000209">
    <property type="entry name" value="Peptidase_S8/S53_dom"/>
</dbReference>
<feature type="signal peptide" evidence="16">
    <location>
        <begin position="1"/>
        <end position="17"/>
    </location>
</feature>
<evidence type="ECO:0000259" key="17">
    <source>
        <dbReference type="PROSITE" id="PS51695"/>
    </source>
</evidence>
<keyword evidence="14" id="KW-0325">Glycoprotein</keyword>
<evidence type="ECO:0000256" key="12">
    <source>
        <dbReference type="ARBA" id="ARBA00023026"/>
    </source>
</evidence>
<keyword evidence="13" id="KW-0865">Zymogen</keyword>
<dbReference type="Pfam" id="PF09286">
    <property type="entry name" value="Pro-kuma_activ"/>
    <property type="match status" value="1"/>
</dbReference>